<evidence type="ECO:0000256" key="2">
    <source>
        <dbReference type="ARBA" id="ARBA00006375"/>
    </source>
</evidence>
<evidence type="ECO:0000256" key="13">
    <source>
        <dbReference type="RuleBase" id="RU000488"/>
    </source>
</evidence>
<dbReference type="GO" id="GO:0005743">
    <property type="term" value="C:mitochondrial inner membrane"/>
    <property type="evidence" value="ECO:0007669"/>
    <property type="project" value="UniProtKB-SubCell"/>
</dbReference>
<sequence length="108" mass="12082">RHCQVRVYVFAKDGKKLNFFASWGIAQVVTVESGVLSYPWETVRRRLMMQSDGKKLLYKNTLGCAIRIIKNKGMPAMFKIASPRPDGYLTTDGITAKGSTIVPHPRAP</sequence>
<dbReference type="Gene3D" id="1.50.40.10">
    <property type="entry name" value="Mitochondrial carrier domain"/>
    <property type="match status" value="1"/>
</dbReference>
<dbReference type="GO" id="GO:1901029">
    <property type="term" value="P:negative regulation of mitochondrial outer membrane permeabilization involved in apoptotic signaling pathway"/>
    <property type="evidence" value="ECO:0007669"/>
    <property type="project" value="TreeGrafter"/>
</dbReference>
<evidence type="ECO:0000256" key="10">
    <source>
        <dbReference type="ARBA" id="ARBA00023136"/>
    </source>
</evidence>
<comment type="subcellular location">
    <subcellularLocation>
        <location evidence="14">Membrane</location>
        <topology evidence="14">Multi-pass membrane protein</topology>
    </subcellularLocation>
    <subcellularLocation>
        <location evidence="1">Mitochondrion inner membrane</location>
        <topology evidence="1">Multi-pass membrane protein</topology>
    </subcellularLocation>
</comment>
<evidence type="ECO:0000256" key="4">
    <source>
        <dbReference type="ARBA" id="ARBA00022449"/>
    </source>
</evidence>
<evidence type="ECO:0000313" key="15">
    <source>
        <dbReference type="EMBL" id="GMT27700.1"/>
    </source>
</evidence>
<dbReference type="Pfam" id="PF00153">
    <property type="entry name" value="Mito_carr"/>
    <property type="match status" value="1"/>
</dbReference>
<keyword evidence="10 12" id="KW-0472">Membrane</keyword>
<dbReference type="EMBL" id="BTSY01000005">
    <property type="protein sequence ID" value="GMT27704.1"/>
    <property type="molecule type" value="Genomic_DNA"/>
</dbReference>
<evidence type="ECO:0000256" key="3">
    <source>
        <dbReference type="ARBA" id="ARBA00022448"/>
    </source>
</evidence>
<dbReference type="PANTHER" id="PTHR45635:SF14">
    <property type="entry name" value="ADP_ATP TRANSLOCASE"/>
    <property type="match status" value="1"/>
</dbReference>
<keyword evidence="3 13" id="KW-0813">Transport</keyword>
<evidence type="ECO:0000256" key="14">
    <source>
        <dbReference type="RuleBase" id="RU368008"/>
    </source>
</evidence>
<keyword evidence="7" id="KW-0999">Mitochondrion inner membrane</keyword>
<dbReference type="GO" id="GO:1990544">
    <property type="term" value="P:mitochondrial ATP transmembrane transport"/>
    <property type="evidence" value="ECO:0007669"/>
    <property type="project" value="InterPro"/>
</dbReference>
<dbReference type="SUPFAM" id="SSF103506">
    <property type="entry name" value="Mitochondrial carrier"/>
    <property type="match status" value="1"/>
</dbReference>
<keyword evidence="9" id="KW-0496">Mitochondrion</keyword>
<dbReference type="PROSITE" id="PS50920">
    <property type="entry name" value="SOLCAR"/>
    <property type="match status" value="1"/>
</dbReference>
<comment type="subunit">
    <text evidence="14">Monomer.</text>
</comment>
<keyword evidence="8" id="KW-1133">Transmembrane helix</keyword>
<dbReference type="AlphaFoldDB" id="A0AAV5WAM8"/>
<gene>
    <name evidence="15" type="ORF">PFISCL1PPCAC_18997</name>
    <name evidence="16" type="ORF">PFISCL1PPCAC_19001</name>
</gene>
<evidence type="ECO:0000256" key="6">
    <source>
        <dbReference type="ARBA" id="ARBA00022737"/>
    </source>
</evidence>
<keyword evidence="4" id="KW-0050">Antiport</keyword>
<evidence type="ECO:0000256" key="5">
    <source>
        <dbReference type="ARBA" id="ARBA00022692"/>
    </source>
</evidence>
<dbReference type="PANTHER" id="PTHR45635">
    <property type="entry name" value="ADP,ATP CARRIER PROTEIN 1-RELATED-RELATED"/>
    <property type="match status" value="1"/>
</dbReference>
<comment type="similarity">
    <text evidence="2 13">Belongs to the mitochondrial carrier (TC 2.A.29) family.</text>
</comment>
<evidence type="ECO:0000256" key="9">
    <source>
        <dbReference type="ARBA" id="ARBA00023128"/>
    </source>
</evidence>
<keyword evidence="17" id="KW-1185">Reference proteome</keyword>
<keyword evidence="5 12" id="KW-0812">Transmembrane</keyword>
<organism evidence="15 17">
    <name type="scientific">Pristionchus fissidentatus</name>
    <dbReference type="NCBI Taxonomy" id="1538716"/>
    <lineage>
        <taxon>Eukaryota</taxon>
        <taxon>Metazoa</taxon>
        <taxon>Ecdysozoa</taxon>
        <taxon>Nematoda</taxon>
        <taxon>Chromadorea</taxon>
        <taxon>Rhabditida</taxon>
        <taxon>Rhabditina</taxon>
        <taxon>Diplogasteromorpha</taxon>
        <taxon>Diplogasteroidea</taxon>
        <taxon>Neodiplogasteridae</taxon>
        <taxon>Pristionchus</taxon>
    </lineage>
</organism>
<name>A0AAV5WAM8_9BILA</name>
<evidence type="ECO:0000256" key="1">
    <source>
        <dbReference type="ARBA" id="ARBA00004448"/>
    </source>
</evidence>
<comment type="function">
    <text evidence="14">Catalyzes the exchange of ADP and ATP across the membrane.</text>
</comment>
<keyword evidence="6" id="KW-0677">Repeat</keyword>
<dbReference type="InterPro" id="IPR018108">
    <property type="entry name" value="MCP_transmembrane"/>
</dbReference>
<feature type="repeat" description="Solcar" evidence="12">
    <location>
        <begin position="17"/>
        <end position="105"/>
    </location>
</feature>
<proteinExistence type="inferred from homology"/>
<evidence type="ECO:0000313" key="17">
    <source>
        <dbReference type="Proteomes" id="UP001432322"/>
    </source>
</evidence>
<evidence type="ECO:0000256" key="7">
    <source>
        <dbReference type="ARBA" id="ARBA00022792"/>
    </source>
</evidence>
<dbReference type="GO" id="GO:0005471">
    <property type="term" value="F:ATP:ADP antiporter activity"/>
    <property type="evidence" value="ECO:0007669"/>
    <property type="project" value="UniProtKB-UniRule"/>
</dbReference>
<reference evidence="15" key="1">
    <citation type="submission" date="2023-10" db="EMBL/GenBank/DDBJ databases">
        <title>Genome assembly of Pristionchus species.</title>
        <authorList>
            <person name="Yoshida K."/>
            <person name="Sommer R.J."/>
        </authorList>
    </citation>
    <scope>NUCLEOTIDE SEQUENCE</scope>
    <source>
        <strain evidence="15">RS5133</strain>
    </source>
</reference>
<dbReference type="Proteomes" id="UP001432322">
    <property type="component" value="Unassembled WGS sequence"/>
</dbReference>
<protein>
    <recommendedName>
        <fullName evidence="14">ADP/ATP translocase</fullName>
    </recommendedName>
    <alternativeName>
        <fullName evidence="14">ADP,ATP carrier protein</fullName>
    </alternativeName>
</protein>
<evidence type="ECO:0000256" key="8">
    <source>
        <dbReference type="ARBA" id="ARBA00022989"/>
    </source>
</evidence>
<comment type="catalytic activity">
    <reaction evidence="11">
        <text>ADP(in) + ATP(out) = ADP(out) + ATP(in)</text>
        <dbReference type="Rhea" id="RHEA:34999"/>
        <dbReference type="ChEBI" id="CHEBI:30616"/>
        <dbReference type="ChEBI" id="CHEBI:456216"/>
    </reaction>
    <physiologicalReaction direction="left-to-right" evidence="11">
        <dbReference type="Rhea" id="RHEA:35000"/>
    </physiologicalReaction>
</comment>
<evidence type="ECO:0000256" key="11">
    <source>
        <dbReference type="ARBA" id="ARBA00024143"/>
    </source>
</evidence>
<dbReference type="GO" id="GO:0140021">
    <property type="term" value="P:mitochondrial ADP transmembrane transport"/>
    <property type="evidence" value="ECO:0007669"/>
    <property type="project" value="InterPro"/>
</dbReference>
<dbReference type="InterPro" id="IPR023395">
    <property type="entry name" value="MCP_dom_sf"/>
</dbReference>
<accession>A0AAV5WAM8</accession>
<comment type="caution">
    <text evidence="15">The sequence shown here is derived from an EMBL/GenBank/DDBJ whole genome shotgun (WGS) entry which is preliminary data.</text>
</comment>
<dbReference type="InterPro" id="IPR002113">
    <property type="entry name" value="ADT_euk_type"/>
</dbReference>
<dbReference type="EMBL" id="BTSY01000005">
    <property type="protein sequence ID" value="GMT27700.1"/>
    <property type="molecule type" value="Genomic_DNA"/>
</dbReference>
<feature type="non-terminal residue" evidence="15">
    <location>
        <position position="1"/>
    </location>
</feature>
<evidence type="ECO:0000313" key="16">
    <source>
        <dbReference type="EMBL" id="GMT27704.1"/>
    </source>
</evidence>
<evidence type="ECO:0000256" key="12">
    <source>
        <dbReference type="PROSITE-ProRule" id="PRU00282"/>
    </source>
</evidence>